<protein>
    <submittedName>
        <fullName evidence="2">Uncharacterized protein</fullName>
    </submittedName>
</protein>
<feature type="compositionally biased region" description="Pro residues" evidence="1">
    <location>
        <begin position="115"/>
        <end position="128"/>
    </location>
</feature>
<evidence type="ECO:0000256" key="1">
    <source>
        <dbReference type="SAM" id="MobiDB-lite"/>
    </source>
</evidence>
<proteinExistence type="predicted"/>
<sequence>MYNGMSDDELDRALAARRATQGSPTPADPHALADLRRMVDSAVDDNNLLELLRSRVTAARGGQSANDRKNAMRRRLRPWIDSGIRYSGPKKEGLFLADGSRNPARVLRRGAGARPPGPAPPGPAPPGPTSGTTSGNPPGGPTVTGTGATVPALPGTGGPGPGWRRRDDLFDLSADALDSMGIRATSANDPVPRLPRMPSTIEYNTQAWN</sequence>
<feature type="compositionally biased region" description="Low complexity" evidence="1">
    <location>
        <begin position="129"/>
        <end position="154"/>
    </location>
</feature>
<feature type="compositionally biased region" description="Acidic residues" evidence="1">
    <location>
        <begin position="1"/>
        <end position="10"/>
    </location>
</feature>
<dbReference type="EMBL" id="JAWRVE010000056">
    <property type="protein sequence ID" value="KAL1866323.1"/>
    <property type="molecule type" value="Genomic_DNA"/>
</dbReference>
<evidence type="ECO:0000313" key="3">
    <source>
        <dbReference type="Proteomes" id="UP001583177"/>
    </source>
</evidence>
<keyword evidence="3" id="KW-1185">Reference proteome</keyword>
<comment type="caution">
    <text evidence="2">The sequence shown here is derived from an EMBL/GenBank/DDBJ whole genome shotgun (WGS) entry which is preliminary data.</text>
</comment>
<name>A0ABR3WS13_9PEZI</name>
<feature type="region of interest" description="Disordered" evidence="1">
    <location>
        <begin position="107"/>
        <end position="209"/>
    </location>
</feature>
<dbReference type="Proteomes" id="UP001583177">
    <property type="component" value="Unassembled WGS sequence"/>
</dbReference>
<organism evidence="2 3">
    <name type="scientific">Diaporthe australafricana</name>
    <dbReference type="NCBI Taxonomy" id="127596"/>
    <lineage>
        <taxon>Eukaryota</taxon>
        <taxon>Fungi</taxon>
        <taxon>Dikarya</taxon>
        <taxon>Ascomycota</taxon>
        <taxon>Pezizomycotina</taxon>
        <taxon>Sordariomycetes</taxon>
        <taxon>Sordariomycetidae</taxon>
        <taxon>Diaporthales</taxon>
        <taxon>Diaporthaceae</taxon>
        <taxon>Diaporthe</taxon>
    </lineage>
</organism>
<accession>A0ABR3WS13</accession>
<feature type="region of interest" description="Disordered" evidence="1">
    <location>
        <begin position="1"/>
        <end position="31"/>
    </location>
</feature>
<evidence type="ECO:0000313" key="2">
    <source>
        <dbReference type="EMBL" id="KAL1866323.1"/>
    </source>
</evidence>
<reference evidence="2 3" key="1">
    <citation type="journal article" date="2024" name="IMA Fungus">
        <title>IMA Genome - F19 : A genome assembly and annotation guide to empower mycologists, including annotated draft genome sequences of Ceratocystis pirilliformis, Diaporthe australafricana, Fusarium ophioides, Paecilomyces lecythidis, and Sporothrix stenoceras.</title>
        <authorList>
            <person name="Aylward J."/>
            <person name="Wilson A.M."/>
            <person name="Visagie C.M."/>
            <person name="Spraker J."/>
            <person name="Barnes I."/>
            <person name="Buitendag C."/>
            <person name="Ceriani C."/>
            <person name="Del Mar Angel L."/>
            <person name="du Plessis D."/>
            <person name="Fuchs T."/>
            <person name="Gasser K."/>
            <person name="Kramer D."/>
            <person name="Li W."/>
            <person name="Munsamy K."/>
            <person name="Piso A."/>
            <person name="Price J.L."/>
            <person name="Sonnekus B."/>
            <person name="Thomas C."/>
            <person name="van der Nest A."/>
            <person name="van Dijk A."/>
            <person name="van Heerden A."/>
            <person name="van Vuuren N."/>
            <person name="Yilmaz N."/>
            <person name="Duong T.A."/>
            <person name="van der Merwe N.A."/>
            <person name="Wingfield M.J."/>
            <person name="Wingfield B.D."/>
        </authorList>
    </citation>
    <scope>NUCLEOTIDE SEQUENCE [LARGE SCALE GENOMIC DNA]</scope>
    <source>
        <strain evidence="2 3">CMW 18300</strain>
    </source>
</reference>
<gene>
    <name evidence="2" type="ORF">Daus18300_006785</name>
</gene>